<evidence type="ECO:0008006" key="3">
    <source>
        <dbReference type="Google" id="ProtNLM"/>
    </source>
</evidence>
<sequence length="680" mass="77112">MTLRLRHLRLRAITSAGPYGADIPFKPGLNVIWANNTKGKSTCMQAMLYVLGLEKMLSPRREVPLPHAMTSYLRGDDESQLDILRSWVELEIENGAGDIATVRRAVRDESVDNRLVTVWFGPMLTSPGARSDSRLFFVRDGGAFQREDGFLYFLERFIGWQMPMVRKFEGPEGKLPLETVFPLFWVEQKVGWSAIPAAIPTYMRIREVQKRAVEFIMDLDVHKIELERERLKERLQINSRNWAAVVDEMTRLARRGGGALVGLPIHATEDVETLERWSLNFLEGGEWVQVEQLLSRLHARLDEMTLTAVPSVGAQAEALVEELEALNRHLDSANRRRIEVHAAQQLKAADIVSLHRRLVSLKEDLQKNLDVQKLQRFAGSAGALTPDRCPTCEQALVDALLSQEILQAVMPIEDNIEYIRSQMKMFEDILAREQIEERRLDDIAAAAAKEIAEIYGRMRVIKSDLGSPSGAPSAAIIEHRLRLEMRIRDLEGLVSSLGDAVAQIHSLAGEFRDLQEAWRRLPTEQLTSNDRFKLVYLTNSLRQLAQAFGFSTFSSDELTLDDDSYRPQKEGYEIGFETSASDAIRLKWAYQFGLLELSQKYQTNHPQLLLLDEPRQQSSSKVSFGALLERAASHQQGDAQIIVSTSEDIDNLLPIINRLRCEKTIFDGYILQPIATRDPD</sequence>
<dbReference type="Proteomes" id="UP000787635">
    <property type="component" value="Unassembled WGS sequence"/>
</dbReference>
<dbReference type="InterPro" id="IPR027417">
    <property type="entry name" value="P-loop_NTPase"/>
</dbReference>
<comment type="caution">
    <text evidence="1">The sequence shown here is derived from an EMBL/GenBank/DDBJ whole genome shotgun (WGS) entry which is preliminary data.</text>
</comment>
<dbReference type="SUPFAM" id="SSF52540">
    <property type="entry name" value="P-loop containing nucleoside triphosphate hydrolases"/>
    <property type="match status" value="1"/>
</dbReference>
<dbReference type="RefSeq" id="WP_168027518.1">
    <property type="nucleotide sequence ID" value="NZ_JAAVNE010000003.1"/>
</dbReference>
<accession>A0ABX1DYA7</accession>
<keyword evidence="2" id="KW-1185">Reference proteome</keyword>
<protein>
    <recommendedName>
        <fullName evidence="3">Rad50/SbcC-type AAA domain-containing protein</fullName>
    </recommendedName>
</protein>
<organism evidence="1 2">
    <name type="scientific">Falsiroseomonas selenitidurans</name>
    <dbReference type="NCBI Taxonomy" id="2716335"/>
    <lineage>
        <taxon>Bacteria</taxon>
        <taxon>Pseudomonadati</taxon>
        <taxon>Pseudomonadota</taxon>
        <taxon>Alphaproteobacteria</taxon>
        <taxon>Acetobacterales</taxon>
        <taxon>Roseomonadaceae</taxon>
        <taxon>Falsiroseomonas</taxon>
    </lineage>
</organism>
<evidence type="ECO:0000313" key="1">
    <source>
        <dbReference type="EMBL" id="NKC29894.1"/>
    </source>
</evidence>
<evidence type="ECO:0000313" key="2">
    <source>
        <dbReference type="Proteomes" id="UP000787635"/>
    </source>
</evidence>
<proteinExistence type="predicted"/>
<name>A0ABX1DYA7_9PROT</name>
<dbReference type="EMBL" id="JAAVNE010000003">
    <property type="protein sequence ID" value="NKC29894.1"/>
    <property type="molecule type" value="Genomic_DNA"/>
</dbReference>
<gene>
    <name evidence="1" type="ORF">HEQ75_03395</name>
</gene>
<dbReference type="Gene3D" id="3.40.50.300">
    <property type="entry name" value="P-loop containing nucleotide triphosphate hydrolases"/>
    <property type="match status" value="1"/>
</dbReference>
<reference evidence="1 2" key="1">
    <citation type="submission" date="2020-03" db="EMBL/GenBank/DDBJ databases">
        <title>Roseomonas selenitidurans sp. nov. isolated from urban soil.</title>
        <authorList>
            <person name="Liu H."/>
        </authorList>
    </citation>
    <scope>NUCLEOTIDE SEQUENCE [LARGE SCALE GENOMIC DNA]</scope>
    <source>
        <strain evidence="1 2">BU-1</strain>
    </source>
</reference>